<evidence type="ECO:0000259" key="1">
    <source>
        <dbReference type="Pfam" id="PF03067"/>
    </source>
</evidence>
<gene>
    <name evidence="2" type="ORF">OFUS_LOCUS1960</name>
</gene>
<dbReference type="PANTHER" id="PTHR21113">
    <property type="entry name" value="AGAP001705-PA"/>
    <property type="match status" value="1"/>
</dbReference>
<reference evidence="2" key="1">
    <citation type="submission" date="2022-03" db="EMBL/GenBank/DDBJ databases">
        <authorList>
            <person name="Martin C."/>
        </authorList>
    </citation>
    <scope>NUCLEOTIDE SEQUENCE</scope>
</reference>
<protein>
    <recommendedName>
        <fullName evidence="1">Chitin-binding type-4 domain-containing protein</fullName>
    </recommendedName>
</protein>
<dbReference type="Pfam" id="PF03067">
    <property type="entry name" value="LPMO_10"/>
    <property type="match status" value="1"/>
</dbReference>
<dbReference type="EMBL" id="CAIIXF020000001">
    <property type="protein sequence ID" value="CAH1774521.1"/>
    <property type="molecule type" value="Genomic_DNA"/>
</dbReference>
<organism evidence="2 3">
    <name type="scientific">Owenia fusiformis</name>
    <name type="common">Polychaete worm</name>
    <dbReference type="NCBI Taxonomy" id="6347"/>
    <lineage>
        <taxon>Eukaryota</taxon>
        <taxon>Metazoa</taxon>
        <taxon>Spiralia</taxon>
        <taxon>Lophotrochozoa</taxon>
        <taxon>Annelida</taxon>
        <taxon>Polychaeta</taxon>
        <taxon>Sedentaria</taxon>
        <taxon>Canalipalpata</taxon>
        <taxon>Sabellida</taxon>
        <taxon>Oweniida</taxon>
        <taxon>Oweniidae</taxon>
        <taxon>Owenia</taxon>
    </lineage>
</organism>
<evidence type="ECO:0000313" key="3">
    <source>
        <dbReference type="Proteomes" id="UP000749559"/>
    </source>
</evidence>
<sequence>MYSDILLCFIECMLIIFQSKLTHGHGRMIEPASRSSMWRFGYDAPINYDDNQLYCGGYVHQWEVNGGKCGPCGDPWDKPRDNEAGGEFATGTIVQQYLSGANIDIFVNITANHKGWFEFRICENNDITKPITQKCLNTNLLRLTNGGIRYYLPDERRTVYKVSARLPKDLTCSQCVLQWKYNAGNRWGPDIRIPEGGCVGCGPQEQFFGCADISIHETLDEMSTQPPSKQSFVSTTESYDKLINDRLVTSKEALSKCVARGGWVTEADQVVKNEWCNLVCSREHCPKGYCFCDLDGETSEKICKFEDLV</sequence>
<keyword evidence="3" id="KW-1185">Reference proteome</keyword>
<comment type="caution">
    <text evidence="2">The sequence shown here is derived from an EMBL/GenBank/DDBJ whole genome shotgun (WGS) entry which is preliminary data.</text>
</comment>
<dbReference type="AlphaFoldDB" id="A0A8S4N1E1"/>
<dbReference type="InterPro" id="IPR004302">
    <property type="entry name" value="Cellulose/chitin-bd_N"/>
</dbReference>
<accession>A0A8S4N1E1</accession>
<proteinExistence type="predicted"/>
<dbReference type="OrthoDB" id="64893at2759"/>
<name>A0A8S4N1E1_OWEFU</name>
<dbReference type="Proteomes" id="UP000749559">
    <property type="component" value="Unassembled WGS sequence"/>
</dbReference>
<feature type="domain" description="Chitin-binding type-4" evidence="1">
    <location>
        <begin position="25"/>
        <end position="213"/>
    </location>
</feature>
<dbReference type="PANTHER" id="PTHR21113:SF4">
    <property type="entry name" value="CHITIN-BINDING TYPE-4 DOMAIN-CONTAINING PROTEIN"/>
    <property type="match status" value="1"/>
</dbReference>
<evidence type="ECO:0000313" key="2">
    <source>
        <dbReference type="EMBL" id="CAH1774521.1"/>
    </source>
</evidence>